<dbReference type="SUPFAM" id="SSF52738">
    <property type="entry name" value="Methylesterase CheB, C-terminal domain"/>
    <property type="match status" value="1"/>
</dbReference>
<comment type="caution">
    <text evidence="2">The sequence shown here is derived from an EMBL/GenBank/DDBJ whole genome shotgun (WGS) entry which is preliminary data.</text>
</comment>
<evidence type="ECO:0000313" key="3">
    <source>
        <dbReference type="Proteomes" id="UP000290759"/>
    </source>
</evidence>
<dbReference type="GO" id="GO:0008984">
    <property type="term" value="F:protein-glutamate methylesterase activity"/>
    <property type="evidence" value="ECO:0007669"/>
    <property type="project" value="InterPro"/>
</dbReference>
<feature type="domain" description="CheB-type methylesterase" evidence="1">
    <location>
        <begin position="8"/>
        <end position="52"/>
    </location>
</feature>
<protein>
    <submittedName>
        <fullName evidence="2">Chemotaxis protein CheB</fullName>
    </submittedName>
</protein>
<name>A0A4Q2U228_9HYPH</name>
<dbReference type="InterPro" id="IPR000673">
    <property type="entry name" value="Sig_transdc_resp-reg_Me-estase"/>
</dbReference>
<dbReference type="InterPro" id="IPR035909">
    <property type="entry name" value="CheB_C"/>
</dbReference>
<dbReference type="Proteomes" id="UP000290759">
    <property type="component" value="Unassembled WGS sequence"/>
</dbReference>
<organism evidence="2 3">
    <name type="scientific">Lichenibacterium minor</name>
    <dbReference type="NCBI Taxonomy" id="2316528"/>
    <lineage>
        <taxon>Bacteria</taxon>
        <taxon>Pseudomonadati</taxon>
        <taxon>Pseudomonadota</taxon>
        <taxon>Alphaproteobacteria</taxon>
        <taxon>Hyphomicrobiales</taxon>
        <taxon>Lichenihabitantaceae</taxon>
        <taxon>Lichenibacterium</taxon>
    </lineage>
</organism>
<dbReference type="AlphaFoldDB" id="A0A4Q2U228"/>
<reference evidence="2 3" key="2">
    <citation type="submission" date="2019-02" db="EMBL/GenBank/DDBJ databases">
        <title>'Lichenibacterium ramalinii' gen. nov. sp. nov., 'Lichenibacterium minor' gen. nov. sp. nov.</title>
        <authorList>
            <person name="Pankratov T."/>
        </authorList>
    </citation>
    <scope>NUCLEOTIDE SEQUENCE [LARGE SCALE GENOMIC DNA]</scope>
    <source>
        <strain evidence="2 3">RmlP026</strain>
    </source>
</reference>
<dbReference type="EMBL" id="QYBB01000162">
    <property type="protein sequence ID" value="RYC28716.1"/>
    <property type="molecule type" value="Genomic_DNA"/>
</dbReference>
<dbReference type="GO" id="GO:0005737">
    <property type="term" value="C:cytoplasm"/>
    <property type="evidence" value="ECO:0007669"/>
    <property type="project" value="InterPro"/>
</dbReference>
<dbReference type="GO" id="GO:0006935">
    <property type="term" value="P:chemotaxis"/>
    <property type="evidence" value="ECO:0007669"/>
    <property type="project" value="InterPro"/>
</dbReference>
<dbReference type="GO" id="GO:0000156">
    <property type="term" value="F:phosphorelay response regulator activity"/>
    <property type="evidence" value="ECO:0007669"/>
    <property type="project" value="InterPro"/>
</dbReference>
<evidence type="ECO:0000259" key="1">
    <source>
        <dbReference type="Pfam" id="PF01339"/>
    </source>
</evidence>
<proteinExistence type="predicted"/>
<reference evidence="2 3" key="1">
    <citation type="submission" date="2018-12" db="EMBL/GenBank/DDBJ databases">
        <authorList>
            <person name="Grouzdev D.S."/>
            <person name="Krutkina M.S."/>
        </authorList>
    </citation>
    <scope>NUCLEOTIDE SEQUENCE [LARGE SCALE GENOMIC DNA]</scope>
    <source>
        <strain evidence="2 3">RmlP026</strain>
    </source>
</reference>
<keyword evidence="3" id="KW-1185">Reference proteome</keyword>
<dbReference type="Pfam" id="PF01339">
    <property type="entry name" value="CheB_methylest"/>
    <property type="match status" value="1"/>
</dbReference>
<dbReference type="Gene3D" id="3.40.50.180">
    <property type="entry name" value="Methylesterase CheB, C-terminal domain"/>
    <property type="match status" value="1"/>
</dbReference>
<evidence type="ECO:0000313" key="2">
    <source>
        <dbReference type="EMBL" id="RYC28716.1"/>
    </source>
</evidence>
<feature type="non-terminal residue" evidence="2">
    <location>
        <position position="53"/>
    </location>
</feature>
<gene>
    <name evidence="2" type="ORF">D3273_27855</name>
</gene>
<sequence length="53" mass="5617">MIQPRDLVVIGASRGGLDALNQLASGLAIDFPAAVLIVLHTSPDSPRMFARIM</sequence>
<accession>A0A4Q2U228</accession>